<keyword evidence="1" id="KW-0812">Transmembrane</keyword>
<evidence type="ECO:0000256" key="1">
    <source>
        <dbReference type="SAM" id="Phobius"/>
    </source>
</evidence>
<proteinExistence type="predicted"/>
<gene>
    <name evidence="2" type="ORF">ACFQ5T_06535</name>
</gene>
<sequence length="115" mass="13638">MAINETTLEQLLVVVLLIWTFLTLLIGNARFWAKWLTWRNQKKVNRFFANADWEDQLSTMSLAQLYAIGQVLIHQRTQLGIGKQLRKSPNDIRERLVVVIRQHKRHLDEERKSDD</sequence>
<evidence type="ECO:0000313" key="3">
    <source>
        <dbReference type="Proteomes" id="UP001597195"/>
    </source>
</evidence>
<name>A0ABW4H443_9LACO</name>
<dbReference type="RefSeq" id="WP_125700850.1">
    <property type="nucleotide sequence ID" value="NZ_JBHTOM010000007.1"/>
</dbReference>
<reference evidence="3" key="1">
    <citation type="journal article" date="2019" name="Int. J. Syst. Evol. Microbiol.">
        <title>The Global Catalogue of Microorganisms (GCM) 10K type strain sequencing project: providing services to taxonomists for standard genome sequencing and annotation.</title>
        <authorList>
            <consortium name="The Broad Institute Genomics Platform"/>
            <consortium name="The Broad Institute Genome Sequencing Center for Infectious Disease"/>
            <person name="Wu L."/>
            <person name="Ma J."/>
        </authorList>
    </citation>
    <scope>NUCLEOTIDE SEQUENCE [LARGE SCALE GENOMIC DNA]</scope>
    <source>
        <strain evidence="3">CCM 8906</strain>
    </source>
</reference>
<evidence type="ECO:0000313" key="2">
    <source>
        <dbReference type="EMBL" id="MFD1549349.1"/>
    </source>
</evidence>
<keyword evidence="1" id="KW-0472">Membrane</keyword>
<keyword evidence="3" id="KW-1185">Reference proteome</keyword>
<keyword evidence="1" id="KW-1133">Transmembrane helix</keyword>
<dbReference type="EMBL" id="JBHTOM010000007">
    <property type="protein sequence ID" value="MFD1549349.1"/>
    <property type="molecule type" value="Genomic_DNA"/>
</dbReference>
<organism evidence="2 3">
    <name type="scientific">Levilactobacillus fuyuanensis</name>
    <dbReference type="NCBI Taxonomy" id="2486022"/>
    <lineage>
        <taxon>Bacteria</taxon>
        <taxon>Bacillati</taxon>
        <taxon>Bacillota</taxon>
        <taxon>Bacilli</taxon>
        <taxon>Lactobacillales</taxon>
        <taxon>Lactobacillaceae</taxon>
        <taxon>Levilactobacillus</taxon>
    </lineage>
</organism>
<feature type="transmembrane region" description="Helical" evidence="1">
    <location>
        <begin position="12"/>
        <end position="33"/>
    </location>
</feature>
<dbReference type="Proteomes" id="UP001597195">
    <property type="component" value="Unassembled WGS sequence"/>
</dbReference>
<protein>
    <submittedName>
        <fullName evidence="2">Uncharacterized protein</fullName>
    </submittedName>
</protein>
<accession>A0ABW4H443</accession>
<comment type="caution">
    <text evidence="2">The sequence shown here is derived from an EMBL/GenBank/DDBJ whole genome shotgun (WGS) entry which is preliminary data.</text>
</comment>